<dbReference type="SMART" id="SM00320">
    <property type="entry name" value="WD40"/>
    <property type="match status" value="4"/>
</dbReference>
<dbReference type="PANTHER" id="PTHR10971">
    <property type="entry name" value="MRNA EXPORT FACTOR AND BUB3"/>
    <property type="match status" value="1"/>
</dbReference>
<dbReference type="PROSITE" id="PS50294">
    <property type="entry name" value="WD_REPEATS_REGION"/>
    <property type="match status" value="2"/>
</dbReference>
<dbReference type="InterPro" id="IPR001680">
    <property type="entry name" value="WD40_rpt"/>
</dbReference>
<dbReference type="InterPro" id="IPR015943">
    <property type="entry name" value="WD40/YVTN_repeat-like_dom_sf"/>
</dbReference>
<protein>
    <recommendedName>
        <fullName evidence="5">Anaphase-promoting complex subunit 4 WD40 domain-containing protein</fullName>
    </recommendedName>
</protein>
<sequence length="382" mass="40530">MSAFGSAFGQQPSAAIVPASSGAVAGAPSIRGNYAVLSPGNDGISSLCFSPTSNVLASTNWDGGVRVWDVQLSVTAGATGLGASASQPSSNGAFNAVPKIHVTHSPNTAALCSCFSSDGTTVFSGGTDNAVRMLNLGQTVNQGSEAQQIGKHDAPVKSVGFCHESKLVVSGGWDKKLHFWDCRQPNPVGSLDLPERCYDLDVRGNMMVVATAEKHLLVYNLSGQPVLHSNVPSPLKMQSRCVACFPDMTGFAVGSIEGRVGIQYVHKVSGKESFAFKCHRHGQDAYAVNDICFHQFGTFATVGADGVINFWDKDNKHRIKGFDRFENQVSCASFNAQGNIFAYASSYDWSQGHGAYAPGGGSPNGIFLNYTPEEHVRPKKKK</sequence>
<feature type="repeat" description="WD" evidence="3">
    <location>
        <begin position="149"/>
        <end position="190"/>
    </location>
</feature>
<name>A0A7S1C242_9STRA</name>
<evidence type="ECO:0000313" key="4">
    <source>
        <dbReference type="EMBL" id="CAD8903906.1"/>
    </source>
</evidence>
<keyword evidence="2" id="KW-0677">Repeat</keyword>
<evidence type="ECO:0008006" key="5">
    <source>
        <dbReference type="Google" id="ProtNLM"/>
    </source>
</evidence>
<dbReference type="EMBL" id="HBFR01042577">
    <property type="protein sequence ID" value="CAD8903906.1"/>
    <property type="molecule type" value="Transcribed_RNA"/>
</dbReference>
<accession>A0A7S1C242</accession>
<reference evidence="4" key="1">
    <citation type="submission" date="2021-01" db="EMBL/GenBank/DDBJ databases">
        <authorList>
            <person name="Corre E."/>
            <person name="Pelletier E."/>
            <person name="Niang G."/>
            <person name="Scheremetjew M."/>
            <person name="Finn R."/>
            <person name="Kale V."/>
            <person name="Holt S."/>
            <person name="Cochrane G."/>
            <person name="Meng A."/>
            <person name="Brown T."/>
            <person name="Cohen L."/>
        </authorList>
    </citation>
    <scope>NUCLEOTIDE SEQUENCE</scope>
    <source>
        <strain evidence="4">308</strain>
    </source>
</reference>
<keyword evidence="1 3" id="KW-0853">WD repeat</keyword>
<dbReference type="InterPro" id="IPR019775">
    <property type="entry name" value="WD40_repeat_CS"/>
</dbReference>
<dbReference type="InterPro" id="IPR036322">
    <property type="entry name" value="WD40_repeat_dom_sf"/>
</dbReference>
<feature type="repeat" description="WD" evidence="3">
    <location>
        <begin position="37"/>
        <end position="71"/>
    </location>
</feature>
<dbReference type="PROSITE" id="PS00678">
    <property type="entry name" value="WD_REPEATS_1"/>
    <property type="match status" value="1"/>
</dbReference>
<dbReference type="SUPFAM" id="SSF50978">
    <property type="entry name" value="WD40 repeat-like"/>
    <property type="match status" value="1"/>
</dbReference>
<evidence type="ECO:0000256" key="3">
    <source>
        <dbReference type="PROSITE-ProRule" id="PRU00221"/>
    </source>
</evidence>
<evidence type="ECO:0000256" key="2">
    <source>
        <dbReference type="ARBA" id="ARBA00022737"/>
    </source>
</evidence>
<dbReference type="Pfam" id="PF00400">
    <property type="entry name" value="WD40"/>
    <property type="match status" value="4"/>
</dbReference>
<proteinExistence type="predicted"/>
<dbReference type="PROSITE" id="PS50082">
    <property type="entry name" value="WD_REPEATS_2"/>
    <property type="match status" value="2"/>
</dbReference>
<dbReference type="Gene3D" id="2.130.10.10">
    <property type="entry name" value="YVTN repeat-like/Quinoprotein amine dehydrogenase"/>
    <property type="match status" value="1"/>
</dbReference>
<evidence type="ECO:0000256" key="1">
    <source>
        <dbReference type="ARBA" id="ARBA00022574"/>
    </source>
</evidence>
<dbReference type="AlphaFoldDB" id="A0A7S1C242"/>
<organism evidence="4">
    <name type="scientific">Corethron hystrix</name>
    <dbReference type="NCBI Taxonomy" id="216773"/>
    <lineage>
        <taxon>Eukaryota</taxon>
        <taxon>Sar</taxon>
        <taxon>Stramenopiles</taxon>
        <taxon>Ochrophyta</taxon>
        <taxon>Bacillariophyta</taxon>
        <taxon>Coscinodiscophyceae</taxon>
        <taxon>Corethrophycidae</taxon>
        <taxon>Corethrales</taxon>
        <taxon>Corethraceae</taxon>
        <taxon>Corethron</taxon>
    </lineage>
</organism>
<gene>
    <name evidence="4" type="ORF">CHYS00102_LOCUS31126</name>
</gene>